<protein>
    <recommendedName>
        <fullName evidence="3">SET domain-containing protein</fullName>
    </recommendedName>
</protein>
<dbReference type="GO" id="GO:0031507">
    <property type="term" value="P:heterochromatin formation"/>
    <property type="evidence" value="ECO:0007669"/>
    <property type="project" value="TreeGrafter"/>
</dbReference>
<dbReference type="AlphaFoldDB" id="A0A813HEC8"/>
<comment type="caution">
    <text evidence="4">The sequence shown here is derived from an EMBL/GenBank/DDBJ whole genome shotgun (WGS) entry which is preliminary data.</text>
</comment>
<name>A0A813HEC8_POLGL</name>
<gene>
    <name evidence="4" type="ORF">PGLA1383_LOCUS52080</name>
</gene>
<dbReference type="GO" id="GO:0003682">
    <property type="term" value="F:chromatin binding"/>
    <property type="evidence" value="ECO:0007669"/>
    <property type="project" value="TreeGrafter"/>
</dbReference>
<evidence type="ECO:0000313" key="5">
    <source>
        <dbReference type="Proteomes" id="UP000654075"/>
    </source>
</evidence>
<reference evidence="4" key="1">
    <citation type="submission" date="2021-02" db="EMBL/GenBank/DDBJ databases">
        <authorList>
            <person name="Dougan E. K."/>
            <person name="Rhodes N."/>
            <person name="Thang M."/>
            <person name="Chan C."/>
        </authorList>
    </citation>
    <scope>NUCLEOTIDE SEQUENCE</scope>
</reference>
<sequence length="421" mass="45779">VRERSRRRILEEIERSDGAERTAMKEESDVTLQSSQCEDFQSASERTRQALKELASRWGEEKCSLSEAGYKWSREVGFGYVLPTEAMTCRPISLSLPREDMSASYSSRTPVKQHQGLIVAPSPPCGFGLFATCKLSKGEVLGEYTGEIRNYRIWCDEIKARKVAARGSEASSPFVIEELYAAWAGSGPAMAGVVIDAFAAGNAARFINCSCRPSCTFRNFGMGSENHSRLEVVALRDIEPWEQLSVDYGWYHDPDTLIEVQAQAVAAYAEDILQLQALKDLLQPSAEASSSTARAAAGGSEAVEMLAEALVEARGRPPPIRAAPVSFLRRFLDVEQVISYIQCGKSFAAAESYRQIPDPVWPVYEVVGAQRVGIACRCGMDPSLNSGGRCAGIIGRPMQAAHSGKDGPAPVTSYHAGSLFG</sequence>
<keyword evidence="1" id="KW-0805">Transcription regulation</keyword>
<dbReference type="EMBL" id="CAJNNV010031529">
    <property type="protein sequence ID" value="CAE8636676.1"/>
    <property type="molecule type" value="Genomic_DNA"/>
</dbReference>
<dbReference type="SUPFAM" id="SSF82199">
    <property type="entry name" value="SET domain"/>
    <property type="match status" value="1"/>
</dbReference>
<feature type="domain" description="SET" evidence="3">
    <location>
        <begin position="115"/>
        <end position="249"/>
    </location>
</feature>
<dbReference type="PANTHER" id="PTHR45747:SF4">
    <property type="entry name" value="HISTONE-LYSINE N-METHYLTRANSFERASE E(Z)"/>
    <property type="match status" value="1"/>
</dbReference>
<dbReference type="Pfam" id="PF00856">
    <property type="entry name" value="SET"/>
    <property type="match status" value="1"/>
</dbReference>
<dbReference type="PROSITE" id="PS50280">
    <property type="entry name" value="SET"/>
    <property type="match status" value="1"/>
</dbReference>
<evidence type="ECO:0000259" key="3">
    <source>
        <dbReference type="PROSITE" id="PS50280"/>
    </source>
</evidence>
<evidence type="ECO:0000313" key="4">
    <source>
        <dbReference type="EMBL" id="CAE8636676.1"/>
    </source>
</evidence>
<dbReference type="Proteomes" id="UP000654075">
    <property type="component" value="Unassembled WGS sequence"/>
</dbReference>
<dbReference type="GO" id="GO:0046976">
    <property type="term" value="F:histone H3K27 methyltransferase activity"/>
    <property type="evidence" value="ECO:0007669"/>
    <property type="project" value="TreeGrafter"/>
</dbReference>
<evidence type="ECO:0000256" key="2">
    <source>
        <dbReference type="ARBA" id="ARBA00023163"/>
    </source>
</evidence>
<dbReference type="InterPro" id="IPR046341">
    <property type="entry name" value="SET_dom_sf"/>
</dbReference>
<dbReference type="PANTHER" id="PTHR45747">
    <property type="entry name" value="HISTONE-LYSINE N-METHYLTRANSFERASE E(Z)"/>
    <property type="match status" value="1"/>
</dbReference>
<accession>A0A813HEC8</accession>
<feature type="non-terminal residue" evidence="4">
    <location>
        <position position="1"/>
    </location>
</feature>
<proteinExistence type="predicted"/>
<evidence type="ECO:0000256" key="1">
    <source>
        <dbReference type="ARBA" id="ARBA00023015"/>
    </source>
</evidence>
<keyword evidence="2" id="KW-0804">Transcription</keyword>
<dbReference type="InterPro" id="IPR045318">
    <property type="entry name" value="EZH1/2-like"/>
</dbReference>
<keyword evidence="5" id="KW-1185">Reference proteome</keyword>
<organism evidence="4 5">
    <name type="scientific">Polarella glacialis</name>
    <name type="common">Dinoflagellate</name>
    <dbReference type="NCBI Taxonomy" id="89957"/>
    <lineage>
        <taxon>Eukaryota</taxon>
        <taxon>Sar</taxon>
        <taxon>Alveolata</taxon>
        <taxon>Dinophyceae</taxon>
        <taxon>Suessiales</taxon>
        <taxon>Suessiaceae</taxon>
        <taxon>Polarella</taxon>
    </lineage>
</organism>
<dbReference type="SMART" id="SM00317">
    <property type="entry name" value="SET"/>
    <property type="match status" value="1"/>
</dbReference>
<dbReference type="Gene3D" id="2.170.270.10">
    <property type="entry name" value="SET domain"/>
    <property type="match status" value="1"/>
</dbReference>
<dbReference type="InterPro" id="IPR001214">
    <property type="entry name" value="SET_dom"/>
</dbReference>
<dbReference type="GO" id="GO:0035098">
    <property type="term" value="C:ESC/E(Z) complex"/>
    <property type="evidence" value="ECO:0007669"/>
    <property type="project" value="TreeGrafter"/>
</dbReference>
<dbReference type="OrthoDB" id="308383at2759"/>